<name>A0A1E5TAH9_9FLAO</name>
<reference evidence="7 8" key="1">
    <citation type="submission" date="2016-05" db="EMBL/GenBank/DDBJ databases">
        <title>Draft Genome Sequence of Algibacter sp. Strain SK-16 Isolated from the Surface Water of Aburatsubo Inlet.</title>
        <authorList>
            <person name="Wong S.-K."/>
            <person name="Yoshizawa S."/>
            <person name="Nakajima Y."/>
            <person name="Ogura Y."/>
            <person name="Tetsuya H."/>
            <person name="Hamasaki K."/>
        </authorList>
    </citation>
    <scope>NUCLEOTIDE SEQUENCE [LARGE SCALE GENOMIC DNA]</scope>
    <source>
        <strain evidence="7 8">SK-16</strain>
    </source>
</reference>
<dbReference type="STRING" id="1849968.A8C32_02595"/>
<evidence type="ECO:0000256" key="5">
    <source>
        <dbReference type="SAM" id="Phobius"/>
    </source>
</evidence>
<protein>
    <recommendedName>
        <fullName evidence="6">RDD domain-containing protein</fullName>
    </recommendedName>
</protein>
<dbReference type="OrthoDB" id="982116at2"/>
<keyword evidence="2 5" id="KW-0812">Transmembrane</keyword>
<accession>A0A1E5TAH9</accession>
<dbReference type="EMBL" id="MDJD01000034">
    <property type="protein sequence ID" value="OEK08358.1"/>
    <property type="molecule type" value="Genomic_DNA"/>
</dbReference>
<feature type="domain" description="RDD" evidence="6">
    <location>
        <begin position="5"/>
        <end position="124"/>
    </location>
</feature>
<comment type="subcellular location">
    <subcellularLocation>
        <location evidence="1">Membrane</location>
        <topology evidence="1">Multi-pass membrane protein</topology>
    </subcellularLocation>
</comment>
<keyword evidence="3 5" id="KW-1133">Transmembrane helix</keyword>
<keyword evidence="4 5" id="KW-0472">Membrane</keyword>
<gene>
    <name evidence="7" type="ORF">A8C32_02595</name>
</gene>
<dbReference type="RefSeq" id="WP_069829866.1">
    <property type="nucleotide sequence ID" value="NZ_MDJD01000034.1"/>
</dbReference>
<sequence>MENQYAPISTRIKALVIDTIVLIILMYSASEIFNLIENTPDYIRIIIFFALFLLYEPILISLYGATVGHFFNDIVVKQENDETKNINIVFAVARFITKSLLGWISLIIVNGNDKKKAIHDYIAKSVVLPYRKIKE</sequence>
<dbReference type="GO" id="GO:0016020">
    <property type="term" value="C:membrane"/>
    <property type="evidence" value="ECO:0007669"/>
    <property type="project" value="UniProtKB-SubCell"/>
</dbReference>
<evidence type="ECO:0000313" key="8">
    <source>
        <dbReference type="Proteomes" id="UP000095713"/>
    </source>
</evidence>
<proteinExistence type="predicted"/>
<evidence type="ECO:0000313" key="7">
    <source>
        <dbReference type="EMBL" id="OEK08358.1"/>
    </source>
</evidence>
<dbReference type="Proteomes" id="UP000095713">
    <property type="component" value="Unassembled WGS sequence"/>
</dbReference>
<dbReference type="AlphaFoldDB" id="A0A1E5TAH9"/>
<dbReference type="InterPro" id="IPR010432">
    <property type="entry name" value="RDD"/>
</dbReference>
<organism evidence="7 8">
    <name type="scientific">Flavivirga aquatica</name>
    <dbReference type="NCBI Taxonomy" id="1849968"/>
    <lineage>
        <taxon>Bacteria</taxon>
        <taxon>Pseudomonadati</taxon>
        <taxon>Bacteroidota</taxon>
        <taxon>Flavobacteriia</taxon>
        <taxon>Flavobacteriales</taxon>
        <taxon>Flavobacteriaceae</taxon>
        <taxon>Flavivirga</taxon>
    </lineage>
</organism>
<feature type="transmembrane region" description="Helical" evidence="5">
    <location>
        <begin position="12"/>
        <end position="30"/>
    </location>
</feature>
<dbReference type="Pfam" id="PF06271">
    <property type="entry name" value="RDD"/>
    <property type="match status" value="1"/>
</dbReference>
<evidence type="ECO:0000256" key="4">
    <source>
        <dbReference type="ARBA" id="ARBA00023136"/>
    </source>
</evidence>
<keyword evidence="8" id="KW-1185">Reference proteome</keyword>
<evidence type="ECO:0000259" key="6">
    <source>
        <dbReference type="Pfam" id="PF06271"/>
    </source>
</evidence>
<feature type="transmembrane region" description="Helical" evidence="5">
    <location>
        <begin position="42"/>
        <end position="66"/>
    </location>
</feature>
<evidence type="ECO:0000256" key="3">
    <source>
        <dbReference type="ARBA" id="ARBA00022989"/>
    </source>
</evidence>
<comment type="caution">
    <text evidence="7">The sequence shown here is derived from an EMBL/GenBank/DDBJ whole genome shotgun (WGS) entry which is preliminary data.</text>
</comment>
<evidence type="ECO:0000256" key="2">
    <source>
        <dbReference type="ARBA" id="ARBA00022692"/>
    </source>
</evidence>
<feature type="transmembrane region" description="Helical" evidence="5">
    <location>
        <begin position="86"/>
        <end position="109"/>
    </location>
</feature>
<evidence type="ECO:0000256" key="1">
    <source>
        <dbReference type="ARBA" id="ARBA00004141"/>
    </source>
</evidence>